<proteinExistence type="predicted"/>
<sequence>MSKVSSLTLCIYYTTKVVLNQEILLTFLKKIKDFFLLNSFILYLFYN</sequence>
<accession>A0A8S5QVB1</accession>
<dbReference type="EMBL" id="BK015747">
    <property type="protein sequence ID" value="DAE23142.1"/>
    <property type="molecule type" value="Genomic_DNA"/>
</dbReference>
<organism evidence="1">
    <name type="scientific">Siphoviridae sp. ctt0Q14</name>
    <dbReference type="NCBI Taxonomy" id="2826489"/>
    <lineage>
        <taxon>Viruses</taxon>
        <taxon>Duplodnaviria</taxon>
        <taxon>Heunggongvirae</taxon>
        <taxon>Uroviricota</taxon>
        <taxon>Caudoviricetes</taxon>
    </lineage>
</organism>
<name>A0A8S5QVB1_9CAUD</name>
<reference evidence="1" key="1">
    <citation type="journal article" date="2021" name="Proc. Natl. Acad. Sci. U.S.A.">
        <title>A Catalog of Tens of Thousands of Viruses from Human Metagenomes Reveals Hidden Associations with Chronic Diseases.</title>
        <authorList>
            <person name="Tisza M.J."/>
            <person name="Buck C.B."/>
        </authorList>
    </citation>
    <scope>NUCLEOTIDE SEQUENCE</scope>
    <source>
        <strain evidence="1">Ctt0Q14</strain>
    </source>
</reference>
<protein>
    <submittedName>
        <fullName evidence="1">Uncharacterized protein</fullName>
    </submittedName>
</protein>
<evidence type="ECO:0000313" key="1">
    <source>
        <dbReference type="EMBL" id="DAE23142.1"/>
    </source>
</evidence>